<dbReference type="EMBL" id="WCZV01000006">
    <property type="protein sequence ID" value="KAB6701291.1"/>
    <property type="molecule type" value="Genomic_DNA"/>
</dbReference>
<comment type="caution">
    <text evidence="5">The sequence shown here is derived from an EMBL/GenBank/DDBJ whole genome shotgun (WGS) entry which is preliminary data.</text>
</comment>
<feature type="transmembrane region" description="Helical" evidence="1">
    <location>
        <begin position="25"/>
        <end position="48"/>
    </location>
</feature>
<evidence type="ECO:0000313" key="9">
    <source>
        <dbReference type="Proteomes" id="UP000408523"/>
    </source>
</evidence>
<evidence type="ECO:0000313" key="3">
    <source>
        <dbReference type="EMBL" id="KAB6660248.1"/>
    </source>
</evidence>
<reference evidence="10 11" key="3">
    <citation type="journal article" date="2019" name="Nat. Med.">
        <title>A library of human gut bacterial isolates paired with longitudinal multiomics data enables mechanistic microbiome research.</title>
        <authorList>
            <person name="Poyet M."/>
            <person name="Groussin M."/>
            <person name="Gibbons S.M."/>
            <person name="Avila-Pacheco J."/>
            <person name="Jiang X."/>
            <person name="Kearney S.M."/>
            <person name="Perrotta A.R."/>
            <person name="Berdy B."/>
            <person name="Zhao S."/>
            <person name="Lieberman T.D."/>
            <person name="Swanson P.K."/>
            <person name="Smith M."/>
            <person name="Roesemann S."/>
            <person name="Alexander J.E."/>
            <person name="Rich S.A."/>
            <person name="Livny J."/>
            <person name="Vlamakis H."/>
            <person name="Clish C."/>
            <person name="Bullock K."/>
            <person name="Deik A."/>
            <person name="Scott J."/>
            <person name="Pierce K.A."/>
            <person name="Xavier R.J."/>
            <person name="Alm E.J."/>
        </authorList>
    </citation>
    <scope>NUCLEOTIDE SEQUENCE [LARGE SCALE GENOMIC DNA]</scope>
    <source>
        <strain evidence="2 11">BIOML-A110</strain>
        <strain evidence="5 10">BIOML-A82</strain>
        <strain evidence="4 12">BIOML-A85</strain>
        <strain evidence="3 13">BIOML-A93</strain>
    </source>
</reference>
<evidence type="ECO:0000313" key="10">
    <source>
        <dbReference type="Proteomes" id="UP000437380"/>
    </source>
</evidence>
<dbReference type="Proteomes" id="UP000408523">
    <property type="component" value="Unassembled WGS sequence"/>
</dbReference>
<dbReference type="Proteomes" id="UP000462922">
    <property type="component" value="Unassembled WGS sequence"/>
</dbReference>
<reference evidence="7 9" key="2">
    <citation type="journal article" date="2019" name="Nat. Commun.">
        <title>Gram positive-like bacteriocins with broad spectrum anti-Bacteroidales activity encoded on mobile elements of the human gut microbiota.</title>
        <authorList>
            <person name="Bechon N."/>
            <person name="Coyne M.J.Jr."/>
            <person name="Laclare-Mceneany V."/>
            <person name="Chatzidaki-Livanis M."/>
            <person name="Ghigo J.-M."/>
            <person name="Comstock L.E."/>
        </authorList>
    </citation>
    <scope>NUCLEOTIDE SEQUENCE [LARGE SCALE GENOMIC DNA]</scope>
    <source>
        <strain evidence="7 9">CL01T12C17</strain>
    </source>
</reference>
<evidence type="ECO:0000313" key="8">
    <source>
        <dbReference type="Proteomes" id="UP000283958"/>
    </source>
</evidence>
<evidence type="ECO:0000313" key="13">
    <source>
        <dbReference type="Proteomes" id="UP000470952"/>
    </source>
</evidence>
<keyword evidence="1" id="KW-1133">Transmembrane helix</keyword>
<keyword evidence="1" id="KW-0812">Transmembrane</keyword>
<dbReference type="EMBL" id="QRMN01000013">
    <property type="protein sequence ID" value="RHJ78168.1"/>
    <property type="molecule type" value="Genomic_DNA"/>
</dbReference>
<dbReference type="EMBL" id="RWHZ01000085">
    <property type="protein sequence ID" value="TSE46799.1"/>
    <property type="molecule type" value="Genomic_DNA"/>
</dbReference>
<dbReference type="EMBL" id="WDAX01000033">
    <property type="protein sequence ID" value="KAB6571661.1"/>
    <property type="molecule type" value="Genomic_DNA"/>
</dbReference>
<dbReference type="Proteomes" id="UP000437380">
    <property type="component" value="Unassembled WGS sequence"/>
</dbReference>
<proteinExistence type="predicted"/>
<dbReference type="AlphaFoldDB" id="A0A174VWN4"/>
<dbReference type="RefSeq" id="WP_057279793.1">
    <property type="nucleotide sequence ID" value="NZ_CAJTAS010000011.1"/>
</dbReference>
<evidence type="ECO:0000256" key="1">
    <source>
        <dbReference type="SAM" id="Phobius"/>
    </source>
</evidence>
<organism evidence="5 10">
    <name type="scientific">Phocaeicola vulgatus</name>
    <name type="common">Bacteroides vulgatus</name>
    <dbReference type="NCBI Taxonomy" id="821"/>
    <lineage>
        <taxon>Bacteria</taxon>
        <taxon>Pseudomonadati</taxon>
        <taxon>Bacteroidota</taxon>
        <taxon>Bacteroidia</taxon>
        <taxon>Bacteroidales</taxon>
        <taxon>Bacteroidaceae</taxon>
        <taxon>Phocaeicola</taxon>
    </lineage>
</organism>
<name>A0A174VWN4_PHOVU</name>
<evidence type="ECO:0000313" key="7">
    <source>
        <dbReference type="EMBL" id="TSE46799.1"/>
    </source>
</evidence>
<evidence type="ECO:0000313" key="5">
    <source>
        <dbReference type="EMBL" id="KAB6701291.1"/>
    </source>
</evidence>
<gene>
    <name evidence="6" type="ORF">DW105_07405</name>
    <name evidence="7" type="ORF">EH214_04002</name>
    <name evidence="5" type="ORF">GAY17_06955</name>
    <name evidence="2" type="ORF">GAY76_14190</name>
    <name evidence="3" type="ORF">GAZ76_08780</name>
    <name evidence="4" type="ORF">GAZ92_06400</name>
</gene>
<evidence type="ECO:0000313" key="11">
    <source>
        <dbReference type="Proteomes" id="UP000462922"/>
    </source>
</evidence>
<accession>A0A174VWN4</accession>
<dbReference type="Proteomes" id="UP000283958">
    <property type="component" value="Unassembled WGS sequence"/>
</dbReference>
<dbReference type="EMBL" id="WDAG01000008">
    <property type="protein sequence ID" value="KAB6660248.1"/>
    <property type="molecule type" value="Genomic_DNA"/>
</dbReference>
<evidence type="ECO:0000313" key="6">
    <source>
        <dbReference type="EMBL" id="RHJ78168.1"/>
    </source>
</evidence>
<evidence type="ECO:0000313" key="4">
    <source>
        <dbReference type="EMBL" id="KAB6695094.1"/>
    </source>
</evidence>
<feature type="transmembrane region" description="Helical" evidence="1">
    <location>
        <begin position="54"/>
        <end position="74"/>
    </location>
</feature>
<reference evidence="6 8" key="1">
    <citation type="submission" date="2018-08" db="EMBL/GenBank/DDBJ databases">
        <title>A genome reference for cultivated species of the human gut microbiota.</title>
        <authorList>
            <person name="Zou Y."/>
            <person name="Xue W."/>
            <person name="Luo G."/>
        </authorList>
    </citation>
    <scope>NUCLEOTIDE SEQUENCE [LARGE SCALE GENOMIC DNA]</scope>
    <source>
        <strain evidence="6 8">AM09-18</strain>
    </source>
</reference>
<keyword evidence="1" id="KW-0472">Membrane</keyword>
<sequence length="83" mass="9595">MGNWSEQQEVRKEVKEKDKVRREKLASLFFDLCKVTYTVLVVGLPVTLFQNELYTNYLMIALVVVGVLVAFEFAKIGNNILKR</sequence>
<evidence type="ECO:0000313" key="12">
    <source>
        <dbReference type="Proteomes" id="UP000470777"/>
    </source>
</evidence>
<dbReference type="Proteomes" id="UP000470777">
    <property type="component" value="Unassembled WGS sequence"/>
</dbReference>
<dbReference type="EMBL" id="WCZY01000006">
    <property type="protein sequence ID" value="KAB6695094.1"/>
    <property type="molecule type" value="Genomic_DNA"/>
</dbReference>
<protein>
    <submittedName>
        <fullName evidence="5">Uncharacterized protein</fullName>
    </submittedName>
</protein>
<evidence type="ECO:0000313" key="2">
    <source>
        <dbReference type="EMBL" id="KAB6571661.1"/>
    </source>
</evidence>
<dbReference type="Proteomes" id="UP000470952">
    <property type="component" value="Unassembled WGS sequence"/>
</dbReference>